<reference evidence="1" key="1">
    <citation type="submission" date="2012-04" db="EMBL/GenBank/DDBJ databases">
        <title>The Genome Sequence of Loa loa.</title>
        <authorList>
            <consortium name="The Broad Institute Genome Sequencing Platform"/>
            <consortium name="Broad Institute Genome Sequencing Center for Infectious Disease"/>
            <person name="Nutman T.B."/>
            <person name="Fink D.L."/>
            <person name="Russ C."/>
            <person name="Young S."/>
            <person name="Zeng Q."/>
            <person name="Gargeya S."/>
            <person name="Alvarado L."/>
            <person name="Berlin A."/>
            <person name="Chapman S.B."/>
            <person name="Chen Z."/>
            <person name="Freedman E."/>
            <person name="Gellesch M."/>
            <person name="Goldberg J."/>
            <person name="Griggs A."/>
            <person name="Gujja S."/>
            <person name="Heilman E.R."/>
            <person name="Heiman D."/>
            <person name="Howarth C."/>
            <person name="Mehta T."/>
            <person name="Neiman D."/>
            <person name="Pearson M."/>
            <person name="Roberts A."/>
            <person name="Saif S."/>
            <person name="Shea T."/>
            <person name="Shenoy N."/>
            <person name="Sisk P."/>
            <person name="Stolte C."/>
            <person name="Sykes S."/>
            <person name="White J."/>
            <person name="Yandava C."/>
            <person name="Haas B."/>
            <person name="Henn M.R."/>
            <person name="Nusbaum C."/>
            <person name="Birren B."/>
        </authorList>
    </citation>
    <scope>NUCLEOTIDE SEQUENCE [LARGE SCALE GENOMIC DNA]</scope>
</reference>
<dbReference type="GeneID" id="9937963"/>
<protein>
    <submittedName>
        <fullName evidence="1">Uncharacterized protein</fullName>
    </submittedName>
</protein>
<sequence length="101" mass="11633">MTADDDRRFCSIRSSKKLSVLNCEVLPYLCRISLDLSPIDQHSFNDFNIFAMKMLQQLLVVDFTNLETTISLRSKVQFVSHNFMHARPLSVERCIACLFSA</sequence>
<name>A0A1S0UB58_LOALO</name>
<evidence type="ECO:0000313" key="1">
    <source>
        <dbReference type="EMBL" id="EFO27894.1"/>
    </source>
</evidence>
<accession>A0A1S0UB58</accession>
<dbReference type="InParanoid" id="A0A1S0UB58"/>
<gene>
    <name evidence="1" type="ORF">LOAG_00595</name>
</gene>
<organism evidence="1">
    <name type="scientific">Loa loa</name>
    <name type="common">Eye worm</name>
    <name type="synonym">Filaria loa</name>
    <dbReference type="NCBI Taxonomy" id="7209"/>
    <lineage>
        <taxon>Eukaryota</taxon>
        <taxon>Metazoa</taxon>
        <taxon>Ecdysozoa</taxon>
        <taxon>Nematoda</taxon>
        <taxon>Chromadorea</taxon>
        <taxon>Rhabditida</taxon>
        <taxon>Spirurina</taxon>
        <taxon>Spiruromorpha</taxon>
        <taxon>Filarioidea</taxon>
        <taxon>Onchocercidae</taxon>
        <taxon>Loa</taxon>
    </lineage>
</organism>
<dbReference type="RefSeq" id="XP_003136183.1">
    <property type="nucleotide sequence ID" value="XM_003136135.1"/>
</dbReference>
<dbReference type="KEGG" id="loa:LOAG_00595"/>
<dbReference type="CTD" id="9937963"/>
<dbReference type="EMBL" id="JH712225">
    <property type="protein sequence ID" value="EFO27894.1"/>
    <property type="molecule type" value="Genomic_DNA"/>
</dbReference>
<dbReference type="AlphaFoldDB" id="A0A1S0UB58"/>
<proteinExistence type="predicted"/>